<evidence type="ECO:0000313" key="3">
    <source>
        <dbReference type="Proteomes" id="UP000054321"/>
    </source>
</evidence>
<dbReference type="OrthoDB" id="4232626at2759"/>
<reference evidence="3" key="2">
    <citation type="submission" date="2015-01" db="EMBL/GenBank/DDBJ databases">
        <title>Evolutionary Origins and Diversification of the Mycorrhizal Mutualists.</title>
        <authorList>
            <consortium name="DOE Joint Genome Institute"/>
            <consortium name="Mycorrhizal Genomics Consortium"/>
            <person name="Kohler A."/>
            <person name="Kuo A."/>
            <person name="Nagy L.G."/>
            <person name="Floudas D."/>
            <person name="Copeland A."/>
            <person name="Barry K.W."/>
            <person name="Cichocki N."/>
            <person name="Veneault-Fourrey C."/>
            <person name="LaButti K."/>
            <person name="Lindquist E.A."/>
            <person name="Lipzen A."/>
            <person name="Lundell T."/>
            <person name="Morin E."/>
            <person name="Murat C."/>
            <person name="Riley R."/>
            <person name="Ohm R."/>
            <person name="Sun H."/>
            <person name="Tunlid A."/>
            <person name="Henrissat B."/>
            <person name="Grigoriev I.V."/>
            <person name="Hibbett D.S."/>
            <person name="Martin F."/>
        </authorList>
    </citation>
    <scope>NUCLEOTIDE SEQUENCE [LARGE SCALE GENOMIC DNA]</scope>
    <source>
        <strain evidence="3">Zn</strain>
    </source>
</reference>
<proteinExistence type="predicted"/>
<dbReference type="EMBL" id="KN832898">
    <property type="protein sequence ID" value="KIM93181.1"/>
    <property type="molecule type" value="Genomic_DNA"/>
</dbReference>
<accession>A0A0C3GRV3</accession>
<sequence length="401" mass="45839">MSCLQPDKLQLLHIDECDDENTYDEDPPSCIHYSIEWKVTLNGKLISKDTEQNLVLAPTFYWPRFLKPKLEKLLRKKVSSNKRVTPDDTNVVVSVTDRSERDLTKRFDETEIGWPVIEKQLVAWGELFRAGKKLRVDLSFNYLETGPQLATSSRKGDKRSSTSATQQMLGERTMQIDAEEESSGQPSIWRDVYNLMRCPGPPCHLGPHCWRDPIRKRHYKLKTHQLKSLIRHVQQGGQLQTHDDVPEDIRQQIYAEDQQQLERHQKATNIPSSNLPPINITNVLPGSSHQAFMSTSPMANQPSDPPPVTPLTVPGFRDAAVKQYSDWQQSKVIDHAWKAEFQKACDVAMAHGLDLEQIYKDQDPSFFTTKGVMLGIARRFVSDIKDWVKQHKLVGMIDASS</sequence>
<keyword evidence="3" id="KW-1185">Reference proteome</keyword>
<organism evidence="2 3">
    <name type="scientific">Oidiodendron maius (strain Zn)</name>
    <dbReference type="NCBI Taxonomy" id="913774"/>
    <lineage>
        <taxon>Eukaryota</taxon>
        <taxon>Fungi</taxon>
        <taxon>Dikarya</taxon>
        <taxon>Ascomycota</taxon>
        <taxon>Pezizomycotina</taxon>
        <taxon>Leotiomycetes</taxon>
        <taxon>Leotiomycetes incertae sedis</taxon>
        <taxon>Myxotrichaceae</taxon>
        <taxon>Oidiodendron</taxon>
    </lineage>
</organism>
<dbReference type="Proteomes" id="UP000054321">
    <property type="component" value="Unassembled WGS sequence"/>
</dbReference>
<dbReference type="AlphaFoldDB" id="A0A0C3GRV3"/>
<name>A0A0C3GRV3_OIDMZ</name>
<gene>
    <name evidence="2" type="ORF">OIDMADRAFT_106950</name>
</gene>
<reference evidence="2 3" key="1">
    <citation type="submission" date="2014-04" db="EMBL/GenBank/DDBJ databases">
        <authorList>
            <consortium name="DOE Joint Genome Institute"/>
            <person name="Kuo A."/>
            <person name="Martino E."/>
            <person name="Perotto S."/>
            <person name="Kohler A."/>
            <person name="Nagy L.G."/>
            <person name="Floudas D."/>
            <person name="Copeland A."/>
            <person name="Barry K.W."/>
            <person name="Cichocki N."/>
            <person name="Veneault-Fourrey C."/>
            <person name="LaButti K."/>
            <person name="Lindquist E.A."/>
            <person name="Lipzen A."/>
            <person name="Lundell T."/>
            <person name="Morin E."/>
            <person name="Murat C."/>
            <person name="Sun H."/>
            <person name="Tunlid A."/>
            <person name="Henrissat B."/>
            <person name="Grigoriev I.V."/>
            <person name="Hibbett D.S."/>
            <person name="Martin F."/>
            <person name="Nordberg H.P."/>
            <person name="Cantor M.N."/>
            <person name="Hua S.X."/>
        </authorList>
    </citation>
    <scope>NUCLEOTIDE SEQUENCE [LARGE SCALE GENOMIC DNA]</scope>
    <source>
        <strain evidence="2 3">Zn</strain>
    </source>
</reference>
<evidence type="ECO:0000313" key="2">
    <source>
        <dbReference type="EMBL" id="KIM93181.1"/>
    </source>
</evidence>
<dbReference type="STRING" id="913774.A0A0C3GRV3"/>
<feature type="region of interest" description="Disordered" evidence="1">
    <location>
        <begin position="148"/>
        <end position="185"/>
    </location>
</feature>
<protein>
    <submittedName>
        <fullName evidence="2">Uncharacterized protein</fullName>
    </submittedName>
</protein>
<dbReference type="HOGENOM" id="CLU_037030_1_0_1"/>
<dbReference type="InParanoid" id="A0A0C3GRV3"/>
<evidence type="ECO:0000256" key="1">
    <source>
        <dbReference type="SAM" id="MobiDB-lite"/>
    </source>
</evidence>